<name>A0A4Y2H9E4_ARAVE</name>
<protein>
    <submittedName>
        <fullName evidence="1">Uncharacterized protein</fullName>
    </submittedName>
</protein>
<proteinExistence type="predicted"/>
<organism evidence="1 2">
    <name type="scientific">Araneus ventricosus</name>
    <name type="common">Orbweaver spider</name>
    <name type="synonym">Epeira ventricosa</name>
    <dbReference type="NCBI Taxonomy" id="182803"/>
    <lineage>
        <taxon>Eukaryota</taxon>
        <taxon>Metazoa</taxon>
        <taxon>Ecdysozoa</taxon>
        <taxon>Arthropoda</taxon>
        <taxon>Chelicerata</taxon>
        <taxon>Arachnida</taxon>
        <taxon>Araneae</taxon>
        <taxon>Araneomorphae</taxon>
        <taxon>Entelegynae</taxon>
        <taxon>Araneoidea</taxon>
        <taxon>Araneidae</taxon>
        <taxon>Araneus</taxon>
    </lineage>
</organism>
<evidence type="ECO:0000313" key="2">
    <source>
        <dbReference type="Proteomes" id="UP000499080"/>
    </source>
</evidence>
<keyword evidence="2" id="KW-1185">Reference proteome</keyword>
<evidence type="ECO:0000313" key="1">
    <source>
        <dbReference type="EMBL" id="GBM61655.1"/>
    </source>
</evidence>
<reference evidence="1 2" key="1">
    <citation type="journal article" date="2019" name="Sci. Rep.">
        <title>Orb-weaving spider Araneus ventricosus genome elucidates the spidroin gene catalogue.</title>
        <authorList>
            <person name="Kono N."/>
            <person name="Nakamura H."/>
            <person name="Ohtoshi R."/>
            <person name="Moran D.A.P."/>
            <person name="Shinohara A."/>
            <person name="Yoshida Y."/>
            <person name="Fujiwara M."/>
            <person name="Mori M."/>
            <person name="Tomita M."/>
            <person name="Arakawa K."/>
        </authorList>
    </citation>
    <scope>NUCLEOTIDE SEQUENCE [LARGE SCALE GENOMIC DNA]</scope>
</reference>
<accession>A0A4Y2H9E4</accession>
<dbReference type="EMBL" id="BGPR01102001">
    <property type="protein sequence ID" value="GBM61655.1"/>
    <property type="molecule type" value="Genomic_DNA"/>
</dbReference>
<sequence length="130" mass="14224">MINNSFLYEYHQKRNKLLPITLKARNVIFKKQPSGYCCGKSGIMSESSQIPFVSRTTRNGSTKIISFLNIKNSAADKNPSVVTAASRCRFFASGCTDGIIADGQSRLGQLRAISYCSMNVQAAGTGKVKY</sequence>
<gene>
    <name evidence="1" type="ORF">AVEN_77499_1</name>
</gene>
<dbReference type="AlphaFoldDB" id="A0A4Y2H9E4"/>
<dbReference type="Proteomes" id="UP000499080">
    <property type="component" value="Unassembled WGS sequence"/>
</dbReference>
<comment type="caution">
    <text evidence="1">The sequence shown here is derived from an EMBL/GenBank/DDBJ whole genome shotgun (WGS) entry which is preliminary data.</text>
</comment>